<comment type="caution">
    <text evidence="4">The sequence shown here is derived from an EMBL/GenBank/DDBJ whole genome shotgun (WGS) entry which is preliminary data.</text>
</comment>
<dbReference type="Proteomes" id="UP000552097">
    <property type="component" value="Unassembled WGS sequence"/>
</dbReference>
<feature type="signal peptide" evidence="2">
    <location>
        <begin position="1"/>
        <end position="19"/>
    </location>
</feature>
<accession>A0A7W9M0P7</accession>
<protein>
    <recommendedName>
        <fullName evidence="3">PKD domain-containing protein</fullName>
    </recommendedName>
</protein>
<evidence type="ECO:0000313" key="5">
    <source>
        <dbReference type="Proteomes" id="UP000552097"/>
    </source>
</evidence>
<feature type="region of interest" description="Disordered" evidence="1">
    <location>
        <begin position="448"/>
        <end position="476"/>
    </location>
</feature>
<organism evidence="4 5">
    <name type="scientific">Saccharothrix ecbatanensis</name>
    <dbReference type="NCBI Taxonomy" id="1105145"/>
    <lineage>
        <taxon>Bacteria</taxon>
        <taxon>Bacillati</taxon>
        <taxon>Actinomycetota</taxon>
        <taxon>Actinomycetes</taxon>
        <taxon>Pseudonocardiales</taxon>
        <taxon>Pseudonocardiaceae</taxon>
        <taxon>Saccharothrix</taxon>
    </lineage>
</organism>
<feature type="compositionally biased region" description="Basic and acidic residues" evidence="1">
    <location>
        <begin position="449"/>
        <end position="458"/>
    </location>
</feature>
<keyword evidence="5" id="KW-1185">Reference proteome</keyword>
<feature type="chain" id="PRO_5030610031" description="PKD domain-containing protein" evidence="2">
    <location>
        <begin position="20"/>
        <end position="476"/>
    </location>
</feature>
<dbReference type="Gene3D" id="2.60.40.10">
    <property type="entry name" value="Immunoglobulins"/>
    <property type="match status" value="1"/>
</dbReference>
<reference evidence="4 5" key="1">
    <citation type="submission" date="2020-08" db="EMBL/GenBank/DDBJ databases">
        <title>Sequencing the genomes of 1000 actinobacteria strains.</title>
        <authorList>
            <person name="Klenk H.-P."/>
        </authorList>
    </citation>
    <scope>NUCLEOTIDE SEQUENCE [LARGE SCALE GENOMIC DNA]</scope>
    <source>
        <strain evidence="4 5">DSM 45486</strain>
    </source>
</reference>
<evidence type="ECO:0000256" key="1">
    <source>
        <dbReference type="SAM" id="MobiDB-lite"/>
    </source>
</evidence>
<keyword evidence="2" id="KW-0732">Signal</keyword>
<dbReference type="SUPFAM" id="SSF49299">
    <property type="entry name" value="PKD domain"/>
    <property type="match status" value="1"/>
</dbReference>
<gene>
    <name evidence="4" type="ORF">F4560_002923</name>
</gene>
<dbReference type="RefSeq" id="WP_184920326.1">
    <property type="nucleotide sequence ID" value="NZ_JACHMO010000001.1"/>
</dbReference>
<sequence>MTFIAFAVVAALAPAVAHAAPAGDDFDSATEITSLPFTTTIDTTGSSKADDDPNPCYFWGEGSVWQKYTAQSDGLLRVAARTDAWGTMLAVYTGQRGALDLEPSACVHNGNYTVHAEAGTTYYFMLVEYGGSAAGAVSFTLRETTPEPNDDRAAATVTSVPGDHQADLTRATAEQGEVPPSCAPEATRSVWYRYTPAYAKFVQVTSVQAISVHRAGDLSEVDCSAPRSTAVFHAAANESYLIRMAASPQATDGFQVSLRTAPDIVPHTTTWPRVPNVLSDTTLGASSGDPIYQPVASGTIDLGDGTVIPVTGNNVTHRFTKDGDYRVTTTVTTPDGRTGTSVRTLKVETHDVSVPALTVPTSARAGQSKPVKAFVANIRSEDDVTVTFYRVGQNGESDKEIGRLTQRVPVSLTGTTEFPFAYTYRPEDATAGHVTFRVRAEVAGYGWSGDDKGDDNEARATTTSVRPVATMSARIE</sequence>
<dbReference type="GO" id="GO:0005975">
    <property type="term" value="P:carbohydrate metabolic process"/>
    <property type="evidence" value="ECO:0007669"/>
    <property type="project" value="UniProtKB-ARBA"/>
</dbReference>
<dbReference type="EMBL" id="JACHMO010000001">
    <property type="protein sequence ID" value="MBB5803155.1"/>
    <property type="molecule type" value="Genomic_DNA"/>
</dbReference>
<name>A0A7W9M0P7_9PSEU</name>
<dbReference type="Pfam" id="PF18911">
    <property type="entry name" value="PKD_4"/>
    <property type="match status" value="1"/>
</dbReference>
<dbReference type="PROSITE" id="PS50093">
    <property type="entry name" value="PKD"/>
    <property type="match status" value="1"/>
</dbReference>
<dbReference type="InterPro" id="IPR000601">
    <property type="entry name" value="PKD_dom"/>
</dbReference>
<dbReference type="InterPro" id="IPR035986">
    <property type="entry name" value="PKD_dom_sf"/>
</dbReference>
<evidence type="ECO:0000256" key="2">
    <source>
        <dbReference type="SAM" id="SignalP"/>
    </source>
</evidence>
<proteinExistence type="predicted"/>
<evidence type="ECO:0000259" key="3">
    <source>
        <dbReference type="PROSITE" id="PS50093"/>
    </source>
</evidence>
<dbReference type="InterPro" id="IPR013783">
    <property type="entry name" value="Ig-like_fold"/>
</dbReference>
<evidence type="ECO:0000313" key="4">
    <source>
        <dbReference type="EMBL" id="MBB5803155.1"/>
    </source>
</evidence>
<dbReference type="AlphaFoldDB" id="A0A7W9M0P7"/>
<dbReference type="CDD" id="cd00146">
    <property type="entry name" value="PKD"/>
    <property type="match status" value="1"/>
</dbReference>
<feature type="domain" description="PKD" evidence="3">
    <location>
        <begin position="284"/>
        <end position="354"/>
    </location>
</feature>